<feature type="transmembrane region" description="Helical" evidence="1">
    <location>
        <begin position="224"/>
        <end position="248"/>
    </location>
</feature>
<feature type="transmembrane region" description="Helical" evidence="1">
    <location>
        <begin position="117"/>
        <end position="134"/>
    </location>
</feature>
<reference evidence="3 4" key="1">
    <citation type="submission" date="2020-04" db="EMBL/GenBank/DDBJ databases">
        <title>Enterovirga sp. isolate from soil.</title>
        <authorList>
            <person name="Chea S."/>
            <person name="Kim D.-U."/>
        </authorList>
    </citation>
    <scope>NUCLEOTIDE SEQUENCE [LARGE SCALE GENOMIC DNA]</scope>
    <source>
        <strain evidence="3 4">DB1703</strain>
    </source>
</reference>
<feature type="transmembrane region" description="Helical" evidence="1">
    <location>
        <begin position="92"/>
        <end position="111"/>
    </location>
</feature>
<proteinExistence type="predicted"/>
<evidence type="ECO:0000256" key="1">
    <source>
        <dbReference type="SAM" id="Phobius"/>
    </source>
</evidence>
<keyword evidence="1" id="KW-0472">Membrane</keyword>
<dbReference type="AlphaFoldDB" id="A0A849IK53"/>
<comment type="caution">
    <text evidence="3">The sequence shown here is derived from an EMBL/GenBank/DDBJ whole genome shotgun (WGS) entry which is preliminary data.</text>
</comment>
<sequence>MVSLSNAALKGGASPARGRIGAIDIARGVAVAAMVVYHFAWDLSELRLIATEVTAEPGWRFFARAIAASFLLLAGLGLALAHPGRIRWRAFALRLATVAGAALIITGATFLAFPDSYIFFGILHAIALSSLLAVPFTQAPAWVAAALAVLIGAAPLVLRGGVFEHPALAFLGLASRPPITNDWVPLLPWAAFVFAGVALGKLLEGWLKAQTGRLRSRAGRAFAWAGRHSLVIYLLHQPLLFGALYGLVQVTGPNLAAVAKRVERGCPASYLAAGFAEPVARATCSCTVDKLRRAGIWSDFLRERLSEGQRAELAGIARACLARSRPAG</sequence>
<dbReference type="EMBL" id="JABEPP010000005">
    <property type="protein sequence ID" value="NNM74313.1"/>
    <property type="molecule type" value="Genomic_DNA"/>
</dbReference>
<protein>
    <submittedName>
        <fullName evidence="3">DUF1624 domain-containing protein</fullName>
    </submittedName>
</protein>
<gene>
    <name evidence="3" type="ORF">HJG44_18300</name>
</gene>
<evidence type="ECO:0000259" key="2">
    <source>
        <dbReference type="Pfam" id="PF07786"/>
    </source>
</evidence>
<dbReference type="InterPro" id="IPR012429">
    <property type="entry name" value="HGSNAT_cat"/>
</dbReference>
<dbReference type="Pfam" id="PF07786">
    <property type="entry name" value="HGSNAT_cat"/>
    <property type="match status" value="1"/>
</dbReference>
<dbReference type="Proteomes" id="UP000564885">
    <property type="component" value="Unassembled WGS sequence"/>
</dbReference>
<evidence type="ECO:0000313" key="3">
    <source>
        <dbReference type="EMBL" id="NNM74313.1"/>
    </source>
</evidence>
<evidence type="ECO:0000313" key="4">
    <source>
        <dbReference type="Proteomes" id="UP000564885"/>
    </source>
</evidence>
<keyword evidence="1" id="KW-1133">Transmembrane helix</keyword>
<feature type="transmembrane region" description="Helical" evidence="1">
    <location>
        <begin position="183"/>
        <end position="203"/>
    </location>
</feature>
<feature type="transmembrane region" description="Helical" evidence="1">
    <location>
        <begin position="61"/>
        <end position="80"/>
    </location>
</feature>
<organism evidence="3 4">
    <name type="scientific">Enterovirga aerilata</name>
    <dbReference type="NCBI Taxonomy" id="2730920"/>
    <lineage>
        <taxon>Bacteria</taxon>
        <taxon>Pseudomonadati</taxon>
        <taxon>Pseudomonadota</taxon>
        <taxon>Alphaproteobacteria</taxon>
        <taxon>Hyphomicrobiales</taxon>
        <taxon>Methylobacteriaceae</taxon>
        <taxon>Enterovirga</taxon>
    </lineage>
</organism>
<feature type="domain" description="Heparan-alpha-glucosaminide N-acetyltransferase catalytic" evidence="2">
    <location>
        <begin position="19"/>
        <end position="238"/>
    </location>
</feature>
<keyword evidence="1" id="KW-0812">Transmembrane</keyword>
<name>A0A849IK53_9HYPH</name>
<dbReference type="RefSeq" id="WP_171219760.1">
    <property type="nucleotide sequence ID" value="NZ_JABEPP010000005.1"/>
</dbReference>
<accession>A0A849IK53</accession>
<feature type="transmembrane region" description="Helical" evidence="1">
    <location>
        <begin position="21"/>
        <end position="41"/>
    </location>
</feature>
<feature type="transmembrane region" description="Helical" evidence="1">
    <location>
        <begin position="141"/>
        <end position="163"/>
    </location>
</feature>
<keyword evidence="4" id="KW-1185">Reference proteome</keyword>